<keyword evidence="5" id="KW-0547">Nucleotide-binding</keyword>
<evidence type="ECO:0000313" key="11">
    <source>
        <dbReference type="Proteomes" id="UP000321934"/>
    </source>
</evidence>
<comment type="similarity">
    <text evidence="1">Belongs to the class-II aminoacyl-tRNA synthetase family.</text>
</comment>
<evidence type="ECO:0000256" key="6">
    <source>
        <dbReference type="ARBA" id="ARBA00022840"/>
    </source>
</evidence>
<keyword evidence="6" id="KW-0067">ATP-binding</keyword>
<accession>A0A5B8XHC9</accession>
<reference evidence="10 11" key="1">
    <citation type="journal article" date="2019" name="ISME J.">
        <title>Deianiraea, an extracellular bacterium associated with the ciliate Paramecium, suggests an alternative scenario for the evolution of Rickettsiales.</title>
        <authorList>
            <person name="Castelli M."/>
            <person name="Sabaneyeva E."/>
            <person name="Lanzoni O."/>
            <person name="Lebedeva N."/>
            <person name="Floriano A.M."/>
            <person name="Gaiarsa S."/>
            <person name="Benken K."/>
            <person name="Modeo L."/>
            <person name="Bandi C."/>
            <person name="Potekhin A."/>
            <person name="Sassera D."/>
            <person name="Petroni G."/>
        </authorList>
    </citation>
    <scope>NUCLEOTIDE SEQUENCE [LARGE SCALE GENOMIC DNA]</scope>
    <source>
        <strain evidence="10">CyL4-1</strain>
    </source>
</reference>
<comment type="catalytic activity">
    <reaction evidence="9">
        <text>tRNA(Gly) + glycine + ATP = glycyl-tRNA(Gly) + AMP + diphosphate</text>
        <dbReference type="Rhea" id="RHEA:16013"/>
        <dbReference type="Rhea" id="RHEA-COMP:9664"/>
        <dbReference type="Rhea" id="RHEA-COMP:9683"/>
        <dbReference type="ChEBI" id="CHEBI:30616"/>
        <dbReference type="ChEBI" id="CHEBI:33019"/>
        <dbReference type="ChEBI" id="CHEBI:57305"/>
        <dbReference type="ChEBI" id="CHEBI:78442"/>
        <dbReference type="ChEBI" id="CHEBI:78522"/>
        <dbReference type="ChEBI" id="CHEBI:456215"/>
        <dbReference type="EC" id="6.1.1.14"/>
    </reaction>
</comment>
<comment type="subunit">
    <text evidence="2">Tetramer of two alpha and two beta subunits.</text>
</comment>
<proteinExistence type="inferred from homology"/>
<evidence type="ECO:0000256" key="3">
    <source>
        <dbReference type="ARBA" id="ARBA00012829"/>
    </source>
</evidence>
<dbReference type="PANTHER" id="PTHR30075:SF2">
    <property type="entry name" value="GLYCINE--TRNA LIGASE, CHLOROPLASTIC_MITOCHONDRIAL 2"/>
    <property type="match status" value="1"/>
</dbReference>
<dbReference type="InterPro" id="IPR015944">
    <property type="entry name" value="Gly-tRNA-synth_bsu"/>
</dbReference>
<dbReference type="PRINTS" id="PR01045">
    <property type="entry name" value="TRNASYNTHGB"/>
</dbReference>
<dbReference type="OrthoDB" id="9775440at2"/>
<evidence type="ECO:0000256" key="4">
    <source>
        <dbReference type="ARBA" id="ARBA00022598"/>
    </source>
</evidence>
<keyword evidence="11" id="KW-1185">Reference proteome</keyword>
<evidence type="ECO:0000256" key="9">
    <source>
        <dbReference type="ARBA" id="ARBA00047937"/>
    </source>
</evidence>
<evidence type="ECO:0000256" key="8">
    <source>
        <dbReference type="ARBA" id="ARBA00023146"/>
    </source>
</evidence>
<evidence type="ECO:0000313" key="10">
    <source>
        <dbReference type="EMBL" id="QED23511.1"/>
    </source>
</evidence>
<evidence type="ECO:0000256" key="7">
    <source>
        <dbReference type="ARBA" id="ARBA00022917"/>
    </source>
</evidence>
<evidence type="ECO:0000256" key="1">
    <source>
        <dbReference type="ARBA" id="ARBA00008226"/>
    </source>
</evidence>
<dbReference type="PANTHER" id="PTHR30075">
    <property type="entry name" value="GLYCYL-TRNA SYNTHETASE"/>
    <property type="match status" value="1"/>
</dbReference>
<keyword evidence="8" id="KW-0030">Aminoacyl-tRNA synthetase</keyword>
<dbReference type="GO" id="GO:0005524">
    <property type="term" value="F:ATP binding"/>
    <property type="evidence" value="ECO:0007669"/>
    <property type="project" value="UniProtKB-KW"/>
</dbReference>
<dbReference type="GO" id="GO:0006426">
    <property type="term" value="P:glycyl-tRNA aminoacylation"/>
    <property type="evidence" value="ECO:0007669"/>
    <property type="project" value="InterPro"/>
</dbReference>
<dbReference type="Pfam" id="PF02092">
    <property type="entry name" value="tRNA_synt_2f"/>
    <property type="match status" value="1"/>
</dbReference>
<dbReference type="GO" id="GO:0005829">
    <property type="term" value="C:cytosol"/>
    <property type="evidence" value="ECO:0007669"/>
    <property type="project" value="TreeGrafter"/>
</dbReference>
<sequence>MKEFFLEIYSEEVPPRLQNSCNIEQKMADIFIAKLAEIGILISSNEIEIYASPLRFVIKCNLPQDIILKSEEIRGPKISAPKAAIDGFLSKYSIKPENLTQNGDYFYFKSLEKNIQMQSEIPNIIKKFLQDASKIWPQTMRWCGTFEWIRPIRNICCLFDGKKIAIDIDKIPSTNEITGHKFASKIEKKEVNSASDYFEFIKSQGIILDKHLPQQDFARKNVILSNEIVKNVDSQNVVSEIAGLCEIPHILSAKIDEKFMILPHKVITTVMISHQRYIPIVKNGDLQRDFVIVVDKKITSNAQENSIIMGNSKVLNARLEDALFFYNKDLKTDKKELENGLKSVIFHPKVGSLFERLKRIKWVFEKLDENHKNIDAESIILHSKLDLCTQMVGEFPELQGYMALCYFSKIDNFKILKEIAENQYKNPDAIGEIDRLSAQFLLAEWIEYCLSLLCAGEVPTSSRDPLGIRRRLKNIKVFAQKYNFSEDVASTLAGNFGSEFFPKNTCDVKKIIDQI</sequence>
<keyword evidence="4 10" id="KW-0436">Ligase</keyword>
<dbReference type="EC" id="6.1.1.14" evidence="3"/>
<evidence type="ECO:0000256" key="5">
    <source>
        <dbReference type="ARBA" id="ARBA00022741"/>
    </source>
</evidence>
<dbReference type="AlphaFoldDB" id="A0A5B8XHC9"/>
<name>A0A5B8XHC9_9RICK</name>
<dbReference type="RefSeq" id="WP_146820778.1">
    <property type="nucleotide sequence ID" value="NZ_CP029077.1"/>
</dbReference>
<keyword evidence="7" id="KW-0648">Protein biosynthesis</keyword>
<evidence type="ECO:0000256" key="2">
    <source>
        <dbReference type="ARBA" id="ARBA00011209"/>
    </source>
</evidence>
<dbReference type="EMBL" id="CP029077">
    <property type="protein sequence ID" value="QED23511.1"/>
    <property type="molecule type" value="Genomic_DNA"/>
</dbReference>
<gene>
    <name evidence="10" type="ORF">Deia_00720</name>
</gene>
<organism evidence="10 11">
    <name type="scientific">Candidatus Deianiraea vastatrix</name>
    <dbReference type="NCBI Taxonomy" id="2163644"/>
    <lineage>
        <taxon>Bacteria</taxon>
        <taxon>Pseudomonadati</taxon>
        <taxon>Pseudomonadota</taxon>
        <taxon>Alphaproteobacteria</taxon>
        <taxon>Rickettsiales</taxon>
        <taxon>Candidatus Deianiraeaceae</taxon>
        <taxon>Candidatus Deianiraea</taxon>
    </lineage>
</organism>
<dbReference type="GO" id="GO:0004820">
    <property type="term" value="F:glycine-tRNA ligase activity"/>
    <property type="evidence" value="ECO:0007669"/>
    <property type="project" value="UniProtKB-EC"/>
</dbReference>
<dbReference type="PROSITE" id="PS50861">
    <property type="entry name" value="AA_TRNA_LIGASE_II_GLYAB"/>
    <property type="match status" value="1"/>
</dbReference>
<protein>
    <recommendedName>
        <fullName evidence="3">glycine--tRNA ligase</fullName>
        <ecNumber evidence="3">6.1.1.14</ecNumber>
    </recommendedName>
</protein>
<dbReference type="Proteomes" id="UP000321934">
    <property type="component" value="Chromosome"/>
</dbReference>
<dbReference type="InterPro" id="IPR006194">
    <property type="entry name" value="Gly-tRNA-synth_heterodimer"/>
</dbReference>
<dbReference type="NCBIfam" id="TIGR00211">
    <property type="entry name" value="glyS"/>
    <property type="match status" value="1"/>
</dbReference>